<sequence>MFINFKLTSMLSKFIRTPRSGRSRSRSFVTAAPRPLQDKETAETCQNIKEAADAVKEGAKEVRETSEFIKDTAASAAKKVTKMTKEVTERVTEATDAIKEKTVDSVSGAWGTAKATTEIIKDKIVGK</sequence>
<feature type="region of interest" description="Disordered" evidence="1">
    <location>
        <begin position="18"/>
        <end position="43"/>
    </location>
</feature>
<keyword evidence="3" id="KW-1185">Reference proteome</keyword>
<evidence type="ECO:0000313" key="2">
    <source>
        <dbReference type="EMBL" id="KAJ8763876.1"/>
    </source>
</evidence>
<reference evidence="2 3" key="1">
    <citation type="submission" date="2021-09" db="EMBL/GenBank/DDBJ databases">
        <title>Genomic insights and catalytic innovation underlie evolution of tropane alkaloids biosynthesis.</title>
        <authorList>
            <person name="Wang Y.-J."/>
            <person name="Tian T."/>
            <person name="Huang J.-P."/>
            <person name="Huang S.-X."/>
        </authorList>
    </citation>
    <scope>NUCLEOTIDE SEQUENCE [LARGE SCALE GENOMIC DNA]</scope>
    <source>
        <strain evidence="2">KIB-2018</strain>
        <tissue evidence="2">Leaf</tissue>
    </source>
</reference>
<dbReference type="Proteomes" id="UP001159364">
    <property type="component" value="Linkage Group LG05"/>
</dbReference>
<evidence type="ECO:0000313" key="3">
    <source>
        <dbReference type="Proteomes" id="UP001159364"/>
    </source>
</evidence>
<evidence type="ECO:0000256" key="1">
    <source>
        <dbReference type="SAM" id="MobiDB-lite"/>
    </source>
</evidence>
<organism evidence="2 3">
    <name type="scientific">Erythroxylum novogranatense</name>
    <dbReference type="NCBI Taxonomy" id="1862640"/>
    <lineage>
        <taxon>Eukaryota</taxon>
        <taxon>Viridiplantae</taxon>
        <taxon>Streptophyta</taxon>
        <taxon>Embryophyta</taxon>
        <taxon>Tracheophyta</taxon>
        <taxon>Spermatophyta</taxon>
        <taxon>Magnoliopsida</taxon>
        <taxon>eudicotyledons</taxon>
        <taxon>Gunneridae</taxon>
        <taxon>Pentapetalae</taxon>
        <taxon>rosids</taxon>
        <taxon>fabids</taxon>
        <taxon>Malpighiales</taxon>
        <taxon>Erythroxylaceae</taxon>
        <taxon>Erythroxylum</taxon>
    </lineage>
</organism>
<proteinExistence type="predicted"/>
<dbReference type="EMBL" id="JAIWQS010000005">
    <property type="protein sequence ID" value="KAJ8763876.1"/>
    <property type="molecule type" value="Genomic_DNA"/>
</dbReference>
<name>A0AAV8TBY5_9ROSI</name>
<dbReference type="Gene3D" id="1.20.120.20">
    <property type="entry name" value="Apolipoprotein"/>
    <property type="match status" value="1"/>
</dbReference>
<accession>A0AAV8TBY5</accession>
<dbReference type="AlphaFoldDB" id="A0AAV8TBY5"/>
<comment type="caution">
    <text evidence="2">The sequence shown here is derived from an EMBL/GenBank/DDBJ whole genome shotgun (WGS) entry which is preliminary data.</text>
</comment>
<gene>
    <name evidence="2" type="ORF">K2173_003658</name>
</gene>
<protein>
    <submittedName>
        <fullName evidence="2">Uncharacterized protein</fullName>
    </submittedName>
</protein>